<dbReference type="OrthoDB" id="1101370at2759"/>
<comment type="caution">
    <text evidence="2">The sequence shown here is derived from an EMBL/GenBank/DDBJ whole genome shotgun (WGS) entry which is preliminary data.</text>
</comment>
<organism evidence="2 3">
    <name type="scientific">Rosa chinensis</name>
    <name type="common">China rose</name>
    <dbReference type="NCBI Taxonomy" id="74649"/>
    <lineage>
        <taxon>Eukaryota</taxon>
        <taxon>Viridiplantae</taxon>
        <taxon>Streptophyta</taxon>
        <taxon>Embryophyta</taxon>
        <taxon>Tracheophyta</taxon>
        <taxon>Spermatophyta</taxon>
        <taxon>Magnoliopsida</taxon>
        <taxon>eudicotyledons</taxon>
        <taxon>Gunneridae</taxon>
        <taxon>Pentapetalae</taxon>
        <taxon>rosids</taxon>
        <taxon>fabids</taxon>
        <taxon>Rosales</taxon>
        <taxon>Rosaceae</taxon>
        <taxon>Rosoideae</taxon>
        <taxon>Rosoideae incertae sedis</taxon>
        <taxon>Rosa</taxon>
    </lineage>
</organism>
<name>A0A2P6RQ69_ROSCH</name>
<protein>
    <submittedName>
        <fullName evidence="2">Uncharacterized protein</fullName>
    </submittedName>
</protein>
<dbReference type="EMBL" id="PDCK01000040">
    <property type="protein sequence ID" value="PRQ48586.1"/>
    <property type="molecule type" value="Genomic_DNA"/>
</dbReference>
<evidence type="ECO:0000256" key="1">
    <source>
        <dbReference type="SAM" id="MobiDB-lite"/>
    </source>
</evidence>
<dbReference type="PANTHER" id="PTHR34046:SF19">
    <property type="entry name" value="RAPIDLY ELICITED PROTEIN, PUTATIVE-RELATED"/>
    <property type="match status" value="1"/>
</dbReference>
<evidence type="ECO:0000313" key="3">
    <source>
        <dbReference type="Proteomes" id="UP000238479"/>
    </source>
</evidence>
<reference evidence="2 3" key="1">
    <citation type="journal article" date="2018" name="Nat. Genet.">
        <title>The Rosa genome provides new insights in the design of modern roses.</title>
        <authorList>
            <person name="Bendahmane M."/>
        </authorList>
    </citation>
    <scope>NUCLEOTIDE SEQUENCE [LARGE SCALE GENOMIC DNA]</scope>
    <source>
        <strain evidence="3">cv. Old Blush</strain>
    </source>
</reference>
<keyword evidence="3" id="KW-1185">Reference proteome</keyword>
<accession>A0A2P6RQ69</accession>
<dbReference type="AlphaFoldDB" id="A0A2P6RQ69"/>
<dbReference type="Gramene" id="PRQ48586">
    <property type="protein sequence ID" value="PRQ48586"/>
    <property type="gene ID" value="RchiOBHm_Chr2g0112381"/>
</dbReference>
<feature type="region of interest" description="Disordered" evidence="1">
    <location>
        <begin position="67"/>
        <end position="92"/>
    </location>
</feature>
<proteinExistence type="predicted"/>
<sequence length="176" mass="19138">MGWSESERGLCNKHPEVKQFPGAVCSTCLSEKLSQLYAPSSISDRKLTADFLGYGFLPIHSCSSSNYSSASPSPRASPPVINPGRRGHHQRNASEVMGRSISFMFSSDGTKQGGGRGLMKKSRSVAVVTRSAGSHSFGDQVVMRSGKKKRGFWSKLIRGTGRKTKQVFKHSQSALR</sequence>
<dbReference type="PANTHER" id="PTHR34046">
    <property type="entry name" value="OS06G0218800 PROTEIN"/>
    <property type="match status" value="1"/>
</dbReference>
<dbReference type="Proteomes" id="UP000238479">
    <property type="component" value="Chromosome 2"/>
</dbReference>
<gene>
    <name evidence="2" type="ORF">RchiOBHm_Chr2g0112381</name>
</gene>
<evidence type="ECO:0000313" key="2">
    <source>
        <dbReference type="EMBL" id="PRQ48586.1"/>
    </source>
</evidence>
<dbReference type="OMA" id="MGWSESE"/>